<dbReference type="PANTHER" id="PTHR38248:SF2">
    <property type="entry name" value="FUNK1 11"/>
    <property type="match status" value="1"/>
</dbReference>
<organism evidence="3 4">
    <name type="scientific">Ephemerocybe angulata</name>
    <dbReference type="NCBI Taxonomy" id="980116"/>
    <lineage>
        <taxon>Eukaryota</taxon>
        <taxon>Fungi</taxon>
        <taxon>Dikarya</taxon>
        <taxon>Basidiomycota</taxon>
        <taxon>Agaricomycotina</taxon>
        <taxon>Agaricomycetes</taxon>
        <taxon>Agaricomycetidae</taxon>
        <taxon>Agaricales</taxon>
        <taxon>Agaricineae</taxon>
        <taxon>Psathyrellaceae</taxon>
        <taxon>Ephemerocybe</taxon>
    </lineage>
</organism>
<gene>
    <name evidence="3" type="ORF">DFP72DRAFT_839468</name>
</gene>
<dbReference type="Pfam" id="PF17667">
    <property type="entry name" value="Pkinase_fungal"/>
    <property type="match status" value="1"/>
</dbReference>
<evidence type="ECO:0000259" key="2">
    <source>
        <dbReference type="Pfam" id="PF17667"/>
    </source>
</evidence>
<dbReference type="Proteomes" id="UP000521943">
    <property type="component" value="Unassembled WGS sequence"/>
</dbReference>
<keyword evidence="1" id="KW-0732">Signal</keyword>
<reference evidence="3 4" key="1">
    <citation type="submission" date="2020-07" db="EMBL/GenBank/DDBJ databases">
        <title>Comparative genomics of pyrophilous fungi reveals a link between fire events and developmental genes.</title>
        <authorList>
            <consortium name="DOE Joint Genome Institute"/>
            <person name="Steindorff A.S."/>
            <person name="Carver A."/>
            <person name="Calhoun S."/>
            <person name="Stillman K."/>
            <person name="Liu H."/>
            <person name="Lipzen A."/>
            <person name="Pangilinan J."/>
            <person name="Labutti K."/>
            <person name="Bruns T.D."/>
            <person name="Grigoriev I.V."/>
        </authorList>
    </citation>
    <scope>NUCLEOTIDE SEQUENCE [LARGE SCALE GENOMIC DNA]</scope>
    <source>
        <strain evidence="3 4">CBS 144469</strain>
    </source>
</reference>
<dbReference type="InterPro" id="IPR011009">
    <property type="entry name" value="Kinase-like_dom_sf"/>
</dbReference>
<sequence>MSTALPLSFLSFFPLSSTIILISFHSNHPLSTLRSVYTTLQTVLVAEMIDDRTEKLASFEDIQRETKGRIVSAKEHWATTMYSESVPEELMKKIKAKLNITNGRFNDVPKDPNMKSDLYDPLVKIIQAIVKASGNDKYKNSTREAMHTRGKRLHKQVVNSEISPDIIIKATGNSFELPRTDGVEGVDASLGYTNVTCVMEVKLDHTTNDDEDLRVARREVQRMAVHAKEIFAQQPNRLFFRGLVITESRVRLIQFDRAGVVHSPLINYHDNPDTLIRLVVGLSSIPEVDLGLDDTVRWNAPEGRKSHGAIMMFDEKTEKYTKYRMRNLDPFFKRDELFGRATRMWDVADADGQQLLVKDAWIGTRTTPEHVSLKKAVELLGVQQLVDHEDRTGTEFGEIDYLRPSPEKGDFYDFENRIFHRIITVRYGEPINSFKTEAQVLAALRDAIAAHERLVNAGILHCDISQGNILFGGSNAPEGICGILIDLDVAMEIMYDKKPIDSRTVGTRSSQSQLLLRGQGLSYRPAHDYLDDLESFFWVLIHIIFDHVEHSQKWAKGFIALCSSTDNLDSGGVKRAFLDGNLLDSQIPDCWTQECKDMVIAFHGFMGSIAIQKERIIGTMTEEWDPAPMHALHAQKADHYGEILEMIDEALGAPGSNRQLPLA</sequence>
<feature type="signal peptide" evidence="1">
    <location>
        <begin position="1"/>
        <end position="18"/>
    </location>
</feature>
<proteinExistence type="predicted"/>
<evidence type="ECO:0000256" key="1">
    <source>
        <dbReference type="SAM" id="SignalP"/>
    </source>
</evidence>
<comment type="caution">
    <text evidence="3">The sequence shown here is derived from an EMBL/GenBank/DDBJ whole genome shotgun (WGS) entry which is preliminary data.</text>
</comment>
<dbReference type="AlphaFoldDB" id="A0A8H6IHI5"/>
<dbReference type="Gene3D" id="1.10.510.10">
    <property type="entry name" value="Transferase(Phosphotransferase) domain 1"/>
    <property type="match status" value="1"/>
</dbReference>
<dbReference type="SUPFAM" id="SSF56112">
    <property type="entry name" value="Protein kinase-like (PK-like)"/>
    <property type="match status" value="1"/>
</dbReference>
<dbReference type="EMBL" id="JACGCI010000002">
    <property type="protein sequence ID" value="KAF6765641.1"/>
    <property type="molecule type" value="Genomic_DNA"/>
</dbReference>
<name>A0A8H6IHI5_9AGAR</name>
<accession>A0A8H6IHI5</accession>
<dbReference type="OrthoDB" id="5584477at2759"/>
<feature type="domain" description="Fungal-type protein kinase" evidence="2">
    <location>
        <begin position="187"/>
        <end position="543"/>
    </location>
</feature>
<dbReference type="InterPro" id="IPR040976">
    <property type="entry name" value="Pkinase_fungal"/>
</dbReference>
<keyword evidence="4" id="KW-1185">Reference proteome</keyword>
<evidence type="ECO:0000313" key="4">
    <source>
        <dbReference type="Proteomes" id="UP000521943"/>
    </source>
</evidence>
<dbReference type="PANTHER" id="PTHR38248">
    <property type="entry name" value="FUNK1 6"/>
    <property type="match status" value="1"/>
</dbReference>
<evidence type="ECO:0000313" key="3">
    <source>
        <dbReference type="EMBL" id="KAF6765641.1"/>
    </source>
</evidence>
<protein>
    <recommendedName>
        <fullName evidence="2">Fungal-type protein kinase domain-containing protein</fullName>
    </recommendedName>
</protein>
<feature type="chain" id="PRO_5033986822" description="Fungal-type protein kinase domain-containing protein" evidence="1">
    <location>
        <begin position="19"/>
        <end position="663"/>
    </location>
</feature>